<dbReference type="Proteomes" id="UP000601435">
    <property type="component" value="Unassembled WGS sequence"/>
</dbReference>
<name>A0A813A0G4_9DINO</name>
<sequence length="111" mass="11880">MVRFAPIPTTAKAMGLAAVEVPFGPFLLASSLFGAPWSILSAVVGSSLASLPEVLEGRGDEKMRELLESWRQQPILATGLLVASVLLTALLIAKSRKMYCTYRELMAKASA</sequence>
<dbReference type="EMBL" id="CAJNJA010052315">
    <property type="protein sequence ID" value="CAE7846342.1"/>
    <property type="molecule type" value="Genomic_DNA"/>
</dbReference>
<feature type="transmembrane region" description="Helical" evidence="1">
    <location>
        <begin position="75"/>
        <end position="93"/>
    </location>
</feature>
<reference evidence="2" key="1">
    <citation type="submission" date="2021-02" db="EMBL/GenBank/DDBJ databases">
        <authorList>
            <person name="Dougan E. K."/>
            <person name="Rhodes N."/>
            <person name="Thang M."/>
            <person name="Chan C."/>
        </authorList>
    </citation>
    <scope>NUCLEOTIDE SEQUENCE</scope>
</reference>
<gene>
    <name evidence="2" type="ORF">SNEC2469_LOCUS26042</name>
</gene>
<keyword evidence="1" id="KW-1133">Transmembrane helix</keyword>
<dbReference type="OrthoDB" id="6125719at2759"/>
<keyword evidence="3" id="KW-1185">Reference proteome</keyword>
<accession>A0A813A0G4</accession>
<proteinExistence type="predicted"/>
<evidence type="ECO:0000313" key="2">
    <source>
        <dbReference type="EMBL" id="CAE7846342.1"/>
    </source>
</evidence>
<keyword evidence="1" id="KW-0472">Membrane</keyword>
<dbReference type="AlphaFoldDB" id="A0A813A0G4"/>
<feature type="transmembrane region" description="Helical" evidence="1">
    <location>
        <begin position="21"/>
        <end position="44"/>
    </location>
</feature>
<evidence type="ECO:0000256" key="1">
    <source>
        <dbReference type="SAM" id="Phobius"/>
    </source>
</evidence>
<comment type="caution">
    <text evidence="2">The sequence shown here is derived from an EMBL/GenBank/DDBJ whole genome shotgun (WGS) entry which is preliminary data.</text>
</comment>
<keyword evidence="1" id="KW-0812">Transmembrane</keyword>
<organism evidence="2 3">
    <name type="scientific">Symbiodinium necroappetens</name>
    <dbReference type="NCBI Taxonomy" id="1628268"/>
    <lineage>
        <taxon>Eukaryota</taxon>
        <taxon>Sar</taxon>
        <taxon>Alveolata</taxon>
        <taxon>Dinophyceae</taxon>
        <taxon>Suessiales</taxon>
        <taxon>Symbiodiniaceae</taxon>
        <taxon>Symbiodinium</taxon>
    </lineage>
</organism>
<evidence type="ECO:0008006" key="4">
    <source>
        <dbReference type="Google" id="ProtNLM"/>
    </source>
</evidence>
<evidence type="ECO:0000313" key="3">
    <source>
        <dbReference type="Proteomes" id="UP000601435"/>
    </source>
</evidence>
<protein>
    <recommendedName>
        <fullName evidence="4">SNARE associated Golgi protein</fullName>
    </recommendedName>
</protein>